<feature type="domain" description="Chromosomal replication initiator DnaA C-terminal" evidence="1">
    <location>
        <begin position="277"/>
        <end position="343"/>
    </location>
</feature>
<dbReference type="Proteomes" id="UP000705867">
    <property type="component" value="Unassembled WGS sequence"/>
</dbReference>
<dbReference type="InterPro" id="IPR036515">
    <property type="entry name" value="Transposase_17_sf"/>
</dbReference>
<dbReference type="SUPFAM" id="SSF48295">
    <property type="entry name" value="TrpR-like"/>
    <property type="match status" value="1"/>
</dbReference>
<dbReference type="SUPFAM" id="SSF143422">
    <property type="entry name" value="Transposase IS200-like"/>
    <property type="match status" value="1"/>
</dbReference>
<dbReference type="GO" id="GO:0006275">
    <property type="term" value="P:regulation of DNA replication"/>
    <property type="evidence" value="ECO:0007669"/>
    <property type="project" value="InterPro"/>
</dbReference>
<evidence type="ECO:0000313" key="3">
    <source>
        <dbReference type="EMBL" id="MBZ0155497.1"/>
    </source>
</evidence>
<dbReference type="InterPro" id="IPR013159">
    <property type="entry name" value="DnaA_C"/>
</dbReference>
<sequence length="363" mass="42118">MHVIRGHLYYTLYIISPPVPVENTDKEGIWGSNLNNTLYKASPLCYSPCMARQLRIEYEGAFYHVTSRGNRREQIFWDDHDRLAFKKILTRTKERYGYLLHAYVLMDNHYHLLIETPHANIKQIMQNINTSYTVYVNRRHNRVGHLFQGRYKAFIVDKESYLLELGRYLHLNPVRAGMVIMPGEYQWSSYADYLRGSKGMLTDTDDTLFAFSKRRAVAVEKHKGFVERESTEKSPLQGAEGSIVGGEDFKHNLLKHVKGIADTTELPDIKRIESKYTIEDIVRAVARYYGTTEDNLIKRKRAWRRQRGMALYLCKILSGRKNAEIGKLFGITLQGVTNAARRIGTMRETDKKIDSELEEIKNG</sequence>
<organism evidence="3 4">
    <name type="scientific">Candidatus Nitrobium versatile</name>
    <dbReference type="NCBI Taxonomy" id="2884831"/>
    <lineage>
        <taxon>Bacteria</taxon>
        <taxon>Pseudomonadati</taxon>
        <taxon>Nitrospirota</taxon>
        <taxon>Nitrospiria</taxon>
        <taxon>Nitrospirales</taxon>
        <taxon>Nitrospiraceae</taxon>
        <taxon>Candidatus Nitrobium</taxon>
    </lineage>
</organism>
<name>A0A953J8Z2_9BACT</name>
<accession>A0A953J8Z2</accession>
<dbReference type="PANTHER" id="PTHR34322:SF2">
    <property type="entry name" value="TRANSPOSASE IS200-LIKE DOMAIN-CONTAINING PROTEIN"/>
    <property type="match status" value="1"/>
</dbReference>
<dbReference type="SMART" id="SM01321">
    <property type="entry name" value="Y1_Tnp"/>
    <property type="match status" value="1"/>
</dbReference>
<feature type="domain" description="Transposase IS200-like" evidence="2">
    <location>
        <begin position="58"/>
        <end position="172"/>
    </location>
</feature>
<dbReference type="Pfam" id="PF01797">
    <property type="entry name" value="Y1_Tnp"/>
    <property type="match status" value="1"/>
</dbReference>
<comment type="caution">
    <text evidence="3">The sequence shown here is derived from an EMBL/GenBank/DDBJ whole genome shotgun (WGS) entry which is preliminary data.</text>
</comment>
<dbReference type="Gene3D" id="1.10.1750.10">
    <property type="match status" value="1"/>
</dbReference>
<dbReference type="GO" id="GO:0043565">
    <property type="term" value="F:sequence-specific DNA binding"/>
    <property type="evidence" value="ECO:0007669"/>
    <property type="project" value="InterPro"/>
</dbReference>
<dbReference type="SMART" id="SM00760">
    <property type="entry name" value="Bac_DnaA_C"/>
    <property type="match status" value="1"/>
</dbReference>
<dbReference type="Gene3D" id="3.30.70.1290">
    <property type="entry name" value="Transposase IS200-like"/>
    <property type="match status" value="1"/>
</dbReference>
<dbReference type="GO" id="GO:0006313">
    <property type="term" value="P:DNA transposition"/>
    <property type="evidence" value="ECO:0007669"/>
    <property type="project" value="InterPro"/>
</dbReference>
<protein>
    <submittedName>
        <fullName evidence="3">Transposase</fullName>
    </submittedName>
</protein>
<dbReference type="AlphaFoldDB" id="A0A953J8Z2"/>
<dbReference type="NCBIfam" id="NF047646">
    <property type="entry name" value="REP_Tyr_transpos"/>
    <property type="match status" value="1"/>
</dbReference>
<dbReference type="CDD" id="cd06571">
    <property type="entry name" value="Bac_DnaA_C"/>
    <property type="match status" value="1"/>
</dbReference>
<gene>
    <name evidence="3" type="ORF">K8I29_04675</name>
</gene>
<dbReference type="PANTHER" id="PTHR34322">
    <property type="entry name" value="TRANSPOSASE, Y1_TNP DOMAIN-CONTAINING"/>
    <property type="match status" value="1"/>
</dbReference>
<evidence type="ECO:0000259" key="2">
    <source>
        <dbReference type="SMART" id="SM01321"/>
    </source>
</evidence>
<dbReference type="Pfam" id="PF08299">
    <property type="entry name" value="Bac_DnaA_C"/>
    <property type="match status" value="1"/>
</dbReference>
<dbReference type="EMBL" id="JAIOIV010000034">
    <property type="protein sequence ID" value="MBZ0155497.1"/>
    <property type="molecule type" value="Genomic_DNA"/>
</dbReference>
<proteinExistence type="predicted"/>
<dbReference type="GO" id="GO:0004803">
    <property type="term" value="F:transposase activity"/>
    <property type="evidence" value="ECO:0007669"/>
    <property type="project" value="InterPro"/>
</dbReference>
<dbReference type="InterPro" id="IPR010921">
    <property type="entry name" value="Trp_repressor/repl_initiator"/>
</dbReference>
<reference evidence="3" key="1">
    <citation type="journal article" date="2021" name="bioRxiv">
        <title>Unraveling nitrogen, sulfur and carbon metabolic pathways and microbial community transcriptional responses to substrate deprivation and toxicity stresses in a bioreactor mimicking anoxic brackish coastal sediment conditions.</title>
        <authorList>
            <person name="Martins P.D."/>
            <person name="Echeveste M.J."/>
            <person name="Arshad A."/>
            <person name="Kurth J."/>
            <person name="Ouboter H."/>
            <person name="Jetten M.S.M."/>
            <person name="Welte C.U."/>
        </authorList>
    </citation>
    <scope>NUCLEOTIDE SEQUENCE</scope>
    <source>
        <strain evidence="3">MAG_39</strain>
    </source>
</reference>
<reference evidence="3" key="2">
    <citation type="submission" date="2021-08" db="EMBL/GenBank/DDBJ databases">
        <authorList>
            <person name="Dalcin Martins P."/>
        </authorList>
    </citation>
    <scope>NUCLEOTIDE SEQUENCE</scope>
    <source>
        <strain evidence="3">MAG_39</strain>
    </source>
</reference>
<dbReference type="InterPro" id="IPR002686">
    <property type="entry name" value="Transposase_17"/>
</dbReference>
<dbReference type="GO" id="GO:0006270">
    <property type="term" value="P:DNA replication initiation"/>
    <property type="evidence" value="ECO:0007669"/>
    <property type="project" value="InterPro"/>
</dbReference>
<dbReference type="GO" id="GO:0005524">
    <property type="term" value="F:ATP binding"/>
    <property type="evidence" value="ECO:0007669"/>
    <property type="project" value="InterPro"/>
</dbReference>
<evidence type="ECO:0000259" key="1">
    <source>
        <dbReference type="SMART" id="SM00760"/>
    </source>
</evidence>
<evidence type="ECO:0000313" key="4">
    <source>
        <dbReference type="Proteomes" id="UP000705867"/>
    </source>
</evidence>